<organism evidence="1 2">
    <name type="scientific">Kineosporia babensis</name>
    <dbReference type="NCBI Taxonomy" id="499548"/>
    <lineage>
        <taxon>Bacteria</taxon>
        <taxon>Bacillati</taxon>
        <taxon>Actinomycetota</taxon>
        <taxon>Actinomycetes</taxon>
        <taxon>Kineosporiales</taxon>
        <taxon>Kineosporiaceae</taxon>
        <taxon>Kineosporia</taxon>
    </lineage>
</organism>
<accession>A0A9X1NHI7</accession>
<proteinExistence type="predicted"/>
<dbReference type="RefSeq" id="WP_231447983.1">
    <property type="nucleotide sequence ID" value="NZ_JAJOMB010000020.1"/>
</dbReference>
<gene>
    <name evidence="1" type="ORF">LR394_30180</name>
</gene>
<dbReference type="Proteomes" id="UP001138997">
    <property type="component" value="Unassembled WGS sequence"/>
</dbReference>
<comment type="caution">
    <text evidence="1">The sequence shown here is derived from an EMBL/GenBank/DDBJ whole genome shotgun (WGS) entry which is preliminary data.</text>
</comment>
<protein>
    <submittedName>
        <fullName evidence="1">Uncharacterized protein</fullName>
    </submittedName>
</protein>
<evidence type="ECO:0000313" key="1">
    <source>
        <dbReference type="EMBL" id="MCD5315182.1"/>
    </source>
</evidence>
<sequence length="56" mass="6538">MSLWLMHLDRVLTRIGVCLMPAPIAVPIYLEERDRWDNALKSLTDEKPHPDGERTH</sequence>
<reference evidence="1" key="1">
    <citation type="submission" date="2021-11" db="EMBL/GenBank/DDBJ databases">
        <title>Streptomyces corallinus and Kineosporia corallina sp. nov., two new coral-derived marine actinobacteria.</title>
        <authorList>
            <person name="Buangrab K."/>
            <person name="Sutthacheep M."/>
            <person name="Yeemin T."/>
            <person name="Harunari E."/>
            <person name="Igarashi Y."/>
            <person name="Sripreechasak P."/>
            <person name="Kanchanasin P."/>
            <person name="Tanasupawat S."/>
            <person name="Phongsopitanun W."/>
        </authorList>
    </citation>
    <scope>NUCLEOTIDE SEQUENCE</scope>
    <source>
        <strain evidence="1">JCM 31032</strain>
    </source>
</reference>
<dbReference type="EMBL" id="JAJOMB010000020">
    <property type="protein sequence ID" value="MCD5315182.1"/>
    <property type="molecule type" value="Genomic_DNA"/>
</dbReference>
<keyword evidence="2" id="KW-1185">Reference proteome</keyword>
<dbReference type="AlphaFoldDB" id="A0A9X1NHI7"/>
<name>A0A9X1NHI7_9ACTN</name>
<evidence type="ECO:0000313" key="2">
    <source>
        <dbReference type="Proteomes" id="UP001138997"/>
    </source>
</evidence>